<dbReference type="EMBL" id="GBXM01067917">
    <property type="protein sequence ID" value="JAH40660.1"/>
    <property type="molecule type" value="Transcribed_RNA"/>
</dbReference>
<dbReference type="AlphaFoldDB" id="A0A0E9SIZ2"/>
<proteinExistence type="predicted"/>
<sequence>MQSTIMELQQISCITGEILWSAVL</sequence>
<accession>A0A0E9SIZ2</accession>
<organism evidence="1">
    <name type="scientific">Anguilla anguilla</name>
    <name type="common">European freshwater eel</name>
    <name type="synonym">Muraena anguilla</name>
    <dbReference type="NCBI Taxonomy" id="7936"/>
    <lineage>
        <taxon>Eukaryota</taxon>
        <taxon>Metazoa</taxon>
        <taxon>Chordata</taxon>
        <taxon>Craniata</taxon>
        <taxon>Vertebrata</taxon>
        <taxon>Euteleostomi</taxon>
        <taxon>Actinopterygii</taxon>
        <taxon>Neopterygii</taxon>
        <taxon>Teleostei</taxon>
        <taxon>Anguilliformes</taxon>
        <taxon>Anguillidae</taxon>
        <taxon>Anguilla</taxon>
    </lineage>
</organism>
<evidence type="ECO:0000313" key="1">
    <source>
        <dbReference type="EMBL" id="JAH40660.1"/>
    </source>
</evidence>
<reference evidence="1" key="2">
    <citation type="journal article" date="2015" name="Fish Shellfish Immunol.">
        <title>Early steps in the European eel (Anguilla anguilla)-Vibrio vulnificus interaction in the gills: Role of the RtxA13 toxin.</title>
        <authorList>
            <person name="Callol A."/>
            <person name="Pajuelo D."/>
            <person name="Ebbesson L."/>
            <person name="Teles M."/>
            <person name="MacKenzie S."/>
            <person name="Amaro C."/>
        </authorList>
    </citation>
    <scope>NUCLEOTIDE SEQUENCE</scope>
</reference>
<name>A0A0E9SIZ2_ANGAN</name>
<protein>
    <submittedName>
        <fullName evidence="1">Uncharacterized protein</fullName>
    </submittedName>
</protein>
<reference evidence="1" key="1">
    <citation type="submission" date="2014-11" db="EMBL/GenBank/DDBJ databases">
        <authorList>
            <person name="Amaro Gonzalez C."/>
        </authorList>
    </citation>
    <scope>NUCLEOTIDE SEQUENCE</scope>
</reference>